<dbReference type="Proteomes" id="UP000249377">
    <property type="component" value="Unassembled WGS sequence"/>
</dbReference>
<sequence length="62" mass="6666">MCQCVQKELPGAGKVGEYGFKPVSTGEFNFSTTFSTCQSGFQQAFFIGMHAVLPAEQVPPGF</sequence>
<dbReference type="EMBL" id="QLYR01000004">
    <property type="protein sequence ID" value="RAQ28724.1"/>
    <property type="molecule type" value="Genomic_DNA"/>
</dbReference>
<evidence type="ECO:0000313" key="2">
    <source>
        <dbReference type="Proteomes" id="UP000249377"/>
    </source>
</evidence>
<dbReference type="AlphaFoldDB" id="A0A328UHN6"/>
<proteinExistence type="predicted"/>
<reference evidence="1 2" key="1">
    <citation type="submission" date="2018-06" db="EMBL/GenBank/DDBJ databases">
        <title>Noncontiguous genome sequence of Ruminococcaceae bacterium ASD2818.</title>
        <authorList>
            <person name="Chaplin A.V."/>
            <person name="Sokolova S.R."/>
            <person name="Kochetkova T.O."/>
            <person name="Goltsov A.Y."/>
            <person name="Trofimov D.Y."/>
            <person name="Efimov B.A."/>
        </authorList>
    </citation>
    <scope>NUCLEOTIDE SEQUENCE [LARGE SCALE GENOMIC DNA]</scope>
    <source>
        <strain evidence="1 2">ASD2818</strain>
    </source>
</reference>
<name>A0A328UHN6_9FIRM</name>
<evidence type="ECO:0000313" key="1">
    <source>
        <dbReference type="EMBL" id="RAQ28724.1"/>
    </source>
</evidence>
<organism evidence="1 2">
    <name type="scientific">Hydrogeniiclostridium mannosilyticum</name>
    <dbReference type="NCBI Taxonomy" id="2764322"/>
    <lineage>
        <taxon>Bacteria</taxon>
        <taxon>Bacillati</taxon>
        <taxon>Bacillota</taxon>
        <taxon>Clostridia</taxon>
        <taxon>Eubacteriales</taxon>
        <taxon>Acutalibacteraceae</taxon>
        <taxon>Hydrogeniiclostridium</taxon>
    </lineage>
</organism>
<gene>
    <name evidence="1" type="ORF">DPQ25_07990</name>
</gene>
<comment type="caution">
    <text evidence="1">The sequence shown here is derived from an EMBL/GenBank/DDBJ whole genome shotgun (WGS) entry which is preliminary data.</text>
</comment>
<protein>
    <submittedName>
        <fullName evidence="1">Uncharacterized protein</fullName>
    </submittedName>
</protein>
<keyword evidence="2" id="KW-1185">Reference proteome</keyword>
<accession>A0A328UHN6</accession>